<evidence type="ECO:0000313" key="4">
    <source>
        <dbReference type="Proteomes" id="UP001602013"/>
    </source>
</evidence>
<reference evidence="3 4" key="1">
    <citation type="submission" date="2024-10" db="EMBL/GenBank/DDBJ databases">
        <title>The Natural Products Discovery Center: Release of the First 8490 Sequenced Strains for Exploring Actinobacteria Biosynthetic Diversity.</title>
        <authorList>
            <person name="Kalkreuter E."/>
            <person name="Kautsar S.A."/>
            <person name="Yang D."/>
            <person name="Bader C.D."/>
            <person name="Teijaro C.N."/>
            <person name="Fluegel L."/>
            <person name="Davis C.M."/>
            <person name="Simpson J.R."/>
            <person name="Lauterbach L."/>
            <person name="Steele A.D."/>
            <person name="Gui C."/>
            <person name="Meng S."/>
            <person name="Li G."/>
            <person name="Viehrig K."/>
            <person name="Ye F."/>
            <person name="Su P."/>
            <person name="Kiefer A.F."/>
            <person name="Nichols A."/>
            <person name="Cepeda A.J."/>
            <person name="Yan W."/>
            <person name="Fan B."/>
            <person name="Jiang Y."/>
            <person name="Adhikari A."/>
            <person name="Zheng C.-J."/>
            <person name="Schuster L."/>
            <person name="Cowan T.M."/>
            <person name="Smanski M.J."/>
            <person name="Chevrette M.G."/>
            <person name="De Carvalho L.P.S."/>
            <person name="Shen B."/>
        </authorList>
    </citation>
    <scope>NUCLEOTIDE SEQUENCE [LARGE SCALE GENOMIC DNA]</scope>
    <source>
        <strain evidence="3 4">NPDC002173</strain>
    </source>
</reference>
<evidence type="ECO:0000313" key="3">
    <source>
        <dbReference type="EMBL" id="MFF3667672.1"/>
    </source>
</evidence>
<feature type="compositionally biased region" description="Basic and acidic residues" evidence="1">
    <location>
        <begin position="1"/>
        <end position="17"/>
    </location>
</feature>
<gene>
    <name evidence="3" type="ORF">ACFYXI_18910</name>
</gene>
<organism evidence="3 4">
    <name type="scientific">Microtetraspora malaysiensis</name>
    <dbReference type="NCBI Taxonomy" id="161358"/>
    <lineage>
        <taxon>Bacteria</taxon>
        <taxon>Bacillati</taxon>
        <taxon>Actinomycetota</taxon>
        <taxon>Actinomycetes</taxon>
        <taxon>Streptosporangiales</taxon>
        <taxon>Streptosporangiaceae</taxon>
        <taxon>Microtetraspora</taxon>
    </lineage>
</organism>
<protein>
    <submittedName>
        <fullName evidence="3">DUF2087 domain-containing protein</fullName>
    </submittedName>
</protein>
<proteinExistence type="predicted"/>
<dbReference type="Proteomes" id="UP001602013">
    <property type="component" value="Unassembled WGS sequence"/>
</dbReference>
<keyword evidence="4" id="KW-1185">Reference proteome</keyword>
<evidence type="ECO:0000259" key="2">
    <source>
        <dbReference type="Pfam" id="PF09860"/>
    </source>
</evidence>
<dbReference type="Pfam" id="PF09860">
    <property type="entry name" value="DUF2087"/>
    <property type="match status" value="1"/>
</dbReference>
<dbReference type="InterPro" id="IPR018656">
    <property type="entry name" value="DUF2087"/>
</dbReference>
<name>A0ABW6SRQ8_9ACTN</name>
<feature type="region of interest" description="Disordered" evidence="1">
    <location>
        <begin position="1"/>
        <end position="20"/>
    </location>
</feature>
<dbReference type="Gene3D" id="1.10.10.10">
    <property type="entry name" value="Winged helix-like DNA-binding domain superfamily/Winged helix DNA-binding domain"/>
    <property type="match status" value="1"/>
</dbReference>
<feature type="domain" description="DUF2087" evidence="2">
    <location>
        <begin position="126"/>
        <end position="196"/>
    </location>
</feature>
<dbReference type="InterPro" id="IPR036388">
    <property type="entry name" value="WH-like_DNA-bd_sf"/>
</dbReference>
<feature type="region of interest" description="Disordered" evidence="1">
    <location>
        <begin position="199"/>
        <end position="218"/>
    </location>
</feature>
<dbReference type="InterPro" id="IPR036390">
    <property type="entry name" value="WH_DNA-bd_sf"/>
</dbReference>
<sequence length="218" mass="23483">MSAPHKKNEEPPSREEALESALTPEALVGLLAQPSRMRVLAAIALGAATPSAVAEASGLPPKEAARAVRRLWEHGVVVAGAQGLGVDYDLLRDLSRRTAAATRPEGVVPDAEGGGPELWPFVRGGRLITLPARQNRRRAVLEHVVARSFDPAAEYDERTVSEKLREWCEGGEVDHVAVRRYLIDTGLLVRGNGVYRVKGETPPEPGAAERYVSSMGLD</sequence>
<dbReference type="RefSeq" id="WP_387412754.1">
    <property type="nucleotide sequence ID" value="NZ_JBIASD010000011.1"/>
</dbReference>
<dbReference type="EMBL" id="JBIASD010000011">
    <property type="protein sequence ID" value="MFF3667672.1"/>
    <property type="molecule type" value="Genomic_DNA"/>
</dbReference>
<comment type="caution">
    <text evidence="3">The sequence shown here is derived from an EMBL/GenBank/DDBJ whole genome shotgun (WGS) entry which is preliminary data.</text>
</comment>
<accession>A0ABW6SRQ8</accession>
<dbReference type="CDD" id="cd00090">
    <property type="entry name" value="HTH_ARSR"/>
    <property type="match status" value="1"/>
</dbReference>
<evidence type="ECO:0000256" key="1">
    <source>
        <dbReference type="SAM" id="MobiDB-lite"/>
    </source>
</evidence>
<dbReference type="InterPro" id="IPR011991">
    <property type="entry name" value="ArsR-like_HTH"/>
</dbReference>
<dbReference type="SUPFAM" id="SSF46785">
    <property type="entry name" value="Winged helix' DNA-binding domain"/>
    <property type="match status" value="1"/>
</dbReference>